<dbReference type="GO" id="GO:0009338">
    <property type="term" value="C:exodeoxyribonuclease V complex"/>
    <property type="evidence" value="ECO:0007669"/>
    <property type="project" value="TreeGrafter"/>
</dbReference>
<dbReference type="HAMAP" id="MF_01488">
    <property type="entry name" value="RecD2"/>
    <property type="match status" value="1"/>
</dbReference>
<comment type="catalytic activity">
    <reaction evidence="3">
        <text>ATP + H2O = ADP + phosphate + H(+)</text>
        <dbReference type="Rhea" id="RHEA:13065"/>
        <dbReference type="ChEBI" id="CHEBI:15377"/>
        <dbReference type="ChEBI" id="CHEBI:15378"/>
        <dbReference type="ChEBI" id="CHEBI:30616"/>
        <dbReference type="ChEBI" id="CHEBI:43474"/>
        <dbReference type="ChEBI" id="CHEBI:456216"/>
        <dbReference type="EC" id="5.6.2.3"/>
    </reaction>
</comment>
<keyword evidence="1 3" id="KW-0547">Nucleotide-binding</keyword>
<comment type="caution">
    <text evidence="5">The sequence shown here is derived from an EMBL/GenBank/DDBJ whole genome shotgun (WGS) entry which is preliminary data.</text>
</comment>
<reference evidence="5" key="1">
    <citation type="submission" date="2020-10" db="EMBL/GenBank/DDBJ databases">
        <authorList>
            <person name="Gilroy R."/>
        </authorList>
    </citation>
    <scope>NUCLEOTIDE SEQUENCE</scope>
    <source>
        <strain evidence="5">CHK193-30670</strain>
    </source>
</reference>
<dbReference type="InterPro" id="IPR027785">
    <property type="entry name" value="UvrD-like_helicase_C"/>
</dbReference>
<protein>
    <recommendedName>
        <fullName evidence="3">ATP-dependent RecD2 DNA helicase</fullName>
        <ecNumber evidence="3">5.6.2.3</ecNumber>
    </recommendedName>
    <alternativeName>
        <fullName evidence="3">DNA 5'-3' helicase subunit RecD2</fullName>
    </alternativeName>
</protein>
<name>A0A9D1IRM2_9FIRM</name>
<keyword evidence="3" id="KW-0413">Isomerase</keyword>
<dbReference type="InterPro" id="IPR006345">
    <property type="entry name" value="RecD2"/>
</dbReference>
<keyword evidence="3" id="KW-0238">DNA-binding</keyword>
<dbReference type="InterPro" id="IPR003593">
    <property type="entry name" value="AAA+_ATPase"/>
</dbReference>
<evidence type="ECO:0000313" key="5">
    <source>
        <dbReference type="EMBL" id="HIU40867.1"/>
    </source>
</evidence>
<reference evidence="5" key="2">
    <citation type="journal article" date="2021" name="PeerJ">
        <title>Extensive microbial diversity within the chicken gut microbiome revealed by metagenomics and culture.</title>
        <authorList>
            <person name="Gilroy R."/>
            <person name="Ravi A."/>
            <person name="Getino M."/>
            <person name="Pursley I."/>
            <person name="Horton D.L."/>
            <person name="Alikhan N.F."/>
            <person name="Baker D."/>
            <person name="Gharbi K."/>
            <person name="Hall N."/>
            <person name="Watson M."/>
            <person name="Adriaenssens E.M."/>
            <person name="Foster-Nyarko E."/>
            <person name="Jarju S."/>
            <person name="Secka A."/>
            <person name="Antonio M."/>
            <person name="Oren A."/>
            <person name="Chaudhuri R.R."/>
            <person name="La Ragione R."/>
            <person name="Hildebrand F."/>
            <person name="Pallen M.J."/>
        </authorList>
    </citation>
    <scope>NUCLEOTIDE SEQUENCE</scope>
    <source>
        <strain evidence="5">CHK193-30670</strain>
    </source>
</reference>
<dbReference type="SMART" id="SM00382">
    <property type="entry name" value="AAA"/>
    <property type="match status" value="1"/>
</dbReference>
<gene>
    <name evidence="3" type="primary">recD2</name>
    <name evidence="5" type="ORF">IAB68_06195</name>
</gene>
<dbReference type="GO" id="GO:0016787">
    <property type="term" value="F:hydrolase activity"/>
    <property type="evidence" value="ECO:0007669"/>
    <property type="project" value="UniProtKB-KW"/>
</dbReference>
<dbReference type="Proteomes" id="UP000824074">
    <property type="component" value="Unassembled WGS sequence"/>
</dbReference>
<dbReference type="GO" id="GO:0003677">
    <property type="term" value="F:DNA binding"/>
    <property type="evidence" value="ECO:0007669"/>
    <property type="project" value="UniProtKB-UniRule"/>
</dbReference>
<proteinExistence type="inferred from homology"/>
<keyword evidence="2 3" id="KW-0067">ATP-binding</keyword>
<accession>A0A9D1IRM2</accession>
<dbReference type="Gene3D" id="1.10.10.2220">
    <property type="match status" value="1"/>
</dbReference>
<feature type="binding site" evidence="3">
    <location>
        <begin position="352"/>
        <end position="356"/>
    </location>
    <ligand>
        <name>ATP</name>
        <dbReference type="ChEBI" id="CHEBI:30616"/>
    </ligand>
</feature>
<dbReference type="SUPFAM" id="SSF52540">
    <property type="entry name" value="P-loop containing nucleoside triphosphate hydrolases"/>
    <property type="match status" value="2"/>
</dbReference>
<dbReference type="InterPro" id="IPR041451">
    <property type="entry name" value="RecD2_SH13"/>
</dbReference>
<evidence type="ECO:0000256" key="3">
    <source>
        <dbReference type="HAMAP-Rule" id="MF_01488"/>
    </source>
</evidence>
<dbReference type="AlphaFoldDB" id="A0A9D1IRM2"/>
<dbReference type="InterPro" id="IPR050534">
    <property type="entry name" value="Coronavir_polyprotein_1ab"/>
</dbReference>
<dbReference type="EC" id="5.6.2.3" evidence="3"/>
<dbReference type="CDD" id="cd18809">
    <property type="entry name" value="SF1_C_RecD"/>
    <property type="match status" value="1"/>
</dbReference>
<dbReference type="GO" id="GO:0005524">
    <property type="term" value="F:ATP binding"/>
    <property type="evidence" value="ECO:0007669"/>
    <property type="project" value="UniProtKB-UniRule"/>
</dbReference>
<dbReference type="Pfam" id="PF13538">
    <property type="entry name" value="UvrD_C_2"/>
    <property type="match status" value="1"/>
</dbReference>
<keyword evidence="3" id="KW-0378">Hydrolase</keyword>
<dbReference type="PANTHER" id="PTHR43788:SF6">
    <property type="entry name" value="DNA HELICASE B"/>
    <property type="match status" value="1"/>
</dbReference>
<dbReference type="Pfam" id="PF13604">
    <property type="entry name" value="AAA_30"/>
    <property type="match status" value="1"/>
</dbReference>
<evidence type="ECO:0000313" key="6">
    <source>
        <dbReference type="Proteomes" id="UP000824074"/>
    </source>
</evidence>
<dbReference type="Pfam" id="PF18335">
    <property type="entry name" value="SH3_13"/>
    <property type="match status" value="1"/>
</dbReference>
<dbReference type="InterPro" id="IPR029493">
    <property type="entry name" value="RecD2-like_HHH"/>
</dbReference>
<dbReference type="EMBL" id="DVMT01000061">
    <property type="protein sequence ID" value="HIU40867.1"/>
    <property type="molecule type" value="Genomic_DNA"/>
</dbReference>
<dbReference type="GO" id="GO:0017116">
    <property type="term" value="F:single-stranded DNA helicase activity"/>
    <property type="evidence" value="ECO:0007669"/>
    <property type="project" value="TreeGrafter"/>
</dbReference>
<dbReference type="PANTHER" id="PTHR43788">
    <property type="entry name" value="DNA2/NAM7 HELICASE FAMILY MEMBER"/>
    <property type="match status" value="1"/>
</dbReference>
<feature type="domain" description="AAA+ ATPase" evidence="4">
    <location>
        <begin position="341"/>
        <end position="497"/>
    </location>
</feature>
<evidence type="ECO:0000256" key="2">
    <source>
        <dbReference type="ARBA" id="ARBA00022840"/>
    </source>
</evidence>
<dbReference type="GO" id="GO:0043139">
    <property type="term" value="F:5'-3' DNA helicase activity"/>
    <property type="evidence" value="ECO:0007669"/>
    <property type="project" value="UniProtKB-UniRule"/>
</dbReference>
<dbReference type="Pfam" id="PF23139">
    <property type="entry name" value="OB_YrrC"/>
    <property type="match status" value="1"/>
</dbReference>
<dbReference type="InterPro" id="IPR027417">
    <property type="entry name" value="P-loop_NTPase"/>
</dbReference>
<dbReference type="Pfam" id="PF14490">
    <property type="entry name" value="HHH_RecD2"/>
    <property type="match status" value="1"/>
</dbReference>
<sequence>MDTYIKGTYKRKIFSSNDGFVVGLIKIKETNDQDLMDYVGKDFTFTGLFAELKIDENYVFYGNVIDNPKYGIQYKVNKYEVIMPEDKDGLIIFLSSDIFPGVGEVTAKLIVEALGENSLNKIMDNYENLLVVPKMTVKKAIDIQKRLLKYNESFEIVVYLTNFGFSMKDALKIYNHYLEDTVRVIENNPYELIDTVEGITFLKIDNLRSKTKIEEDDERRVLALIIYVIKNACFQTGDTYLDLNTIYNVVCNYVGKKVSQEKLEYYLLELNSLGKIIIENDKYMLSLYYKDESYVSEKAYYMTNKKDAQIKEIDLKIEKLENFFDIKYNDEQKMAIKQALIKNFSIITGGPGTGKTTIIKGICQLYKMVSGYFPDKLNEKMVLLAPTGRAAKRMSEACSYKASTIHRYLRWNKETEEFGLNERSKSNAEFVIVDEVSMIDIDLMANLFKALKADVKIVFIGDYNQLESVGPGNVLKDLIESDMINTIFLKEIYRQEENSFITTLAYEVNNGELDEEFLNKKSDYNFIKCDSSCVLNACKDVLKMAIDKGYDIKNVQVLAPVYKGVNGIDNLNKILQNVFNPPSNNKKEIHDLDVTYREKDKILQLENMPDENVFNGDIGFIEKIENNEITVYFDGNKVKYTKKDFKAIKHGYAISVHKAQGSEFDIVIMPIVKEYYYMLYKKLVYTAITRAKKSLILIGDPACFSRAVYNTGVRTRKTNLKNMLIKNIS</sequence>
<comment type="function">
    <text evidence="3">DNA-dependent ATPase and ATP-dependent 5'-3' DNA helicase. Has no activity on blunt DNA or DNA with 3'-overhangs, requires at least 10 bases of 5'-ssDNA for helicase activity.</text>
</comment>
<evidence type="ECO:0000259" key="4">
    <source>
        <dbReference type="SMART" id="SM00382"/>
    </source>
</evidence>
<dbReference type="InterPro" id="IPR055446">
    <property type="entry name" value="RecD2_N_OB"/>
</dbReference>
<evidence type="ECO:0000256" key="1">
    <source>
        <dbReference type="ARBA" id="ARBA00022741"/>
    </source>
</evidence>
<dbReference type="CDD" id="cd17933">
    <property type="entry name" value="DEXSc_RecD-like"/>
    <property type="match status" value="1"/>
</dbReference>
<dbReference type="Gene3D" id="3.40.50.300">
    <property type="entry name" value="P-loop containing nucleotide triphosphate hydrolases"/>
    <property type="match status" value="2"/>
</dbReference>
<dbReference type="NCBIfam" id="TIGR01448">
    <property type="entry name" value="recD_rel"/>
    <property type="match status" value="1"/>
</dbReference>
<dbReference type="GO" id="GO:0006310">
    <property type="term" value="P:DNA recombination"/>
    <property type="evidence" value="ECO:0007669"/>
    <property type="project" value="InterPro"/>
</dbReference>
<comment type="similarity">
    <text evidence="3">Belongs to the RecD family. RecD2 subfamily.</text>
</comment>
<dbReference type="Gene3D" id="2.30.30.940">
    <property type="match status" value="1"/>
</dbReference>
<organism evidence="5 6">
    <name type="scientific">Candidatus Aphodocola excrementigallinarum</name>
    <dbReference type="NCBI Taxonomy" id="2840670"/>
    <lineage>
        <taxon>Bacteria</taxon>
        <taxon>Bacillati</taxon>
        <taxon>Bacillota</taxon>
        <taxon>Bacilli</taxon>
        <taxon>Candidatus Aphodocola</taxon>
    </lineage>
</organism>
<keyword evidence="3 5" id="KW-0347">Helicase</keyword>